<evidence type="ECO:0000256" key="3">
    <source>
        <dbReference type="ARBA" id="ARBA00022448"/>
    </source>
</evidence>
<dbReference type="AlphaFoldDB" id="A0A1I2N0V9"/>
<feature type="signal peptide" evidence="9">
    <location>
        <begin position="1"/>
        <end position="19"/>
    </location>
</feature>
<keyword evidence="5" id="KW-0812">Transmembrane</keyword>
<dbReference type="PANTHER" id="PTHR30026:SF20">
    <property type="entry name" value="OUTER MEMBRANE PROTEIN TOLC"/>
    <property type="match status" value="1"/>
</dbReference>
<accession>A0A1I2N0V9</accession>
<evidence type="ECO:0000256" key="6">
    <source>
        <dbReference type="ARBA" id="ARBA00023136"/>
    </source>
</evidence>
<proteinExistence type="inferred from homology"/>
<evidence type="ECO:0000313" key="11">
    <source>
        <dbReference type="Proteomes" id="UP000199116"/>
    </source>
</evidence>
<organism evidence="10 11">
    <name type="scientific">Salegentibacter agarivorans</name>
    <dbReference type="NCBI Taxonomy" id="345907"/>
    <lineage>
        <taxon>Bacteria</taxon>
        <taxon>Pseudomonadati</taxon>
        <taxon>Bacteroidota</taxon>
        <taxon>Flavobacteriia</taxon>
        <taxon>Flavobacteriales</taxon>
        <taxon>Flavobacteriaceae</taxon>
        <taxon>Salegentibacter</taxon>
    </lineage>
</organism>
<feature type="coiled-coil region" evidence="8">
    <location>
        <begin position="343"/>
        <end position="395"/>
    </location>
</feature>
<dbReference type="InterPro" id="IPR003423">
    <property type="entry name" value="OMP_efflux"/>
</dbReference>
<name>A0A1I2N0V9_9FLAO</name>
<dbReference type="GO" id="GO:0009279">
    <property type="term" value="C:cell outer membrane"/>
    <property type="evidence" value="ECO:0007669"/>
    <property type="project" value="UniProtKB-SubCell"/>
</dbReference>
<dbReference type="RefSeq" id="WP_093305342.1">
    <property type="nucleotide sequence ID" value="NZ_FOOH01000017.1"/>
</dbReference>
<evidence type="ECO:0000256" key="9">
    <source>
        <dbReference type="SAM" id="SignalP"/>
    </source>
</evidence>
<comment type="subcellular location">
    <subcellularLocation>
        <location evidence="1">Cell outer membrane</location>
    </subcellularLocation>
</comment>
<feature type="chain" id="PRO_5011629832" evidence="9">
    <location>
        <begin position="20"/>
        <end position="458"/>
    </location>
</feature>
<comment type="similarity">
    <text evidence="2">Belongs to the outer membrane factor (OMF) (TC 1.B.17) family.</text>
</comment>
<evidence type="ECO:0000256" key="7">
    <source>
        <dbReference type="ARBA" id="ARBA00023237"/>
    </source>
</evidence>
<evidence type="ECO:0000256" key="8">
    <source>
        <dbReference type="SAM" id="Coils"/>
    </source>
</evidence>
<keyword evidence="11" id="KW-1185">Reference proteome</keyword>
<evidence type="ECO:0000256" key="4">
    <source>
        <dbReference type="ARBA" id="ARBA00022452"/>
    </source>
</evidence>
<keyword evidence="4" id="KW-1134">Transmembrane beta strand</keyword>
<evidence type="ECO:0000313" key="10">
    <source>
        <dbReference type="EMBL" id="SFF97303.1"/>
    </source>
</evidence>
<dbReference type="PANTHER" id="PTHR30026">
    <property type="entry name" value="OUTER MEMBRANE PROTEIN TOLC"/>
    <property type="match status" value="1"/>
</dbReference>
<dbReference type="InterPro" id="IPR051906">
    <property type="entry name" value="TolC-like"/>
</dbReference>
<sequence length="458" mass="53168">MRFVHYFTILFFICSSAVAQTDSLSYTEFLDIVVSEHPVVSQAGLVRNIGDAEVQAARGAFDPRFEVDYKEKEYKGTEYYDLLDAQLQVPMWYGLKLKGGFQQNQGAYVNPQNKVPEPGLFQAGVVLSVGEGLWINSRMAGLRKAQAYRDQSRAEQQLMINDILLDASFVYFEWLRAHQKLQIFEDFLENANERYRGIRRGAQMGEVAGIDTVEASLNIQKRRLQANQAIVELRKKRLELSTYLWDQDQPLILQEQVRPVTTEEVFRTLISEIPEANLDTHPQLEFYRRKIEALQIEKRYRINQLLPKIDLEYNFLSEEPENFETFNASAYKAGVKFSMPLFLRRERGDLKIAEFELQDAKLELNLKDNQLQAKINALEQQLQAFLEQIEMTEQMVVDSNALLQAEVRKFNFGESSIFLINTRETRFIEARLEQLDLQVKYLKTQAEYLQALGRNPAQ</sequence>
<dbReference type="Pfam" id="PF02321">
    <property type="entry name" value="OEP"/>
    <property type="match status" value="1"/>
</dbReference>
<dbReference type="GO" id="GO:0015288">
    <property type="term" value="F:porin activity"/>
    <property type="evidence" value="ECO:0007669"/>
    <property type="project" value="TreeGrafter"/>
</dbReference>
<dbReference type="Proteomes" id="UP000199116">
    <property type="component" value="Unassembled WGS sequence"/>
</dbReference>
<evidence type="ECO:0000256" key="2">
    <source>
        <dbReference type="ARBA" id="ARBA00007613"/>
    </source>
</evidence>
<keyword evidence="6" id="KW-0472">Membrane</keyword>
<dbReference type="Gene3D" id="1.20.1600.10">
    <property type="entry name" value="Outer membrane efflux proteins (OEP)"/>
    <property type="match status" value="1"/>
</dbReference>
<evidence type="ECO:0000256" key="5">
    <source>
        <dbReference type="ARBA" id="ARBA00022692"/>
    </source>
</evidence>
<protein>
    <submittedName>
        <fullName evidence="10">Outer membrane efflux protein</fullName>
    </submittedName>
</protein>
<gene>
    <name evidence="10" type="ORF">SAMN04488033_11749</name>
</gene>
<keyword evidence="3" id="KW-0813">Transport</keyword>
<keyword evidence="8" id="KW-0175">Coiled coil</keyword>
<evidence type="ECO:0000256" key="1">
    <source>
        <dbReference type="ARBA" id="ARBA00004442"/>
    </source>
</evidence>
<keyword evidence="9" id="KW-0732">Signal</keyword>
<keyword evidence="7" id="KW-0998">Cell outer membrane</keyword>
<reference evidence="11" key="1">
    <citation type="submission" date="2016-10" db="EMBL/GenBank/DDBJ databases">
        <authorList>
            <person name="Varghese N."/>
            <person name="Submissions S."/>
        </authorList>
    </citation>
    <scope>NUCLEOTIDE SEQUENCE [LARGE SCALE GENOMIC DNA]</scope>
    <source>
        <strain evidence="11">DSM 23515</strain>
    </source>
</reference>
<dbReference type="SUPFAM" id="SSF56954">
    <property type="entry name" value="Outer membrane efflux proteins (OEP)"/>
    <property type="match status" value="1"/>
</dbReference>
<dbReference type="GO" id="GO:0015562">
    <property type="term" value="F:efflux transmembrane transporter activity"/>
    <property type="evidence" value="ECO:0007669"/>
    <property type="project" value="InterPro"/>
</dbReference>
<dbReference type="GO" id="GO:1990281">
    <property type="term" value="C:efflux pump complex"/>
    <property type="evidence" value="ECO:0007669"/>
    <property type="project" value="TreeGrafter"/>
</dbReference>
<dbReference type="EMBL" id="FOOH01000017">
    <property type="protein sequence ID" value="SFF97303.1"/>
    <property type="molecule type" value="Genomic_DNA"/>
</dbReference>